<keyword evidence="7" id="KW-0539">Nucleus</keyword>
<dbReference type="Gene3D" id="3.30.160.60">
    <property type="entry name" value="Classic Zinc Finger"/>
    <property type="match status" value="1"/>
</dbReference>
<dbReference type="InterPro" id="IPR000690">
    <property type="entry name" value="Matrin/U1-C_Znf_C2H2"/>
</dbReference>
<evidence type="ECO:0000256" key="7">
    <source>
        <dbReference type="ARBA" id="ARBA00023242"/>
    </source>
</evidence>
<dbReference type="Pfam" id="PF12171">
    <property type="entry name" value="zf-C2H2_jaz"/>
    <property type="match status" value="1"/>
</dbReference>
<feature type="region of interest" description="Disordered" evidence="8">
    <location>
        <begin position="282"/>
        <end position="315"/>
    </location>
</feature>
<dbReference type="VEuPathDB" id="FungiDB:BTJ68_08735"/>
<dbReference type="EMBL" id="QWIK01001118">
    <property type="protein sequence ID" value="RMX97407.1"/>
    <property type="molecule type" value="Genomic_DNA"/>
</dbReference>
<dbReference type="InterPro" id="IPR022755">
    <property type="entry name" value="Znf_C2H2_jaz"/>
</dbReference>
<comment type="similarity">
    <text evidence="2">Belongs to the SF3A3 family.</text>
</comment>
<accession>A0A3M6Y2Y8</accession>
<dbReference type="GO" id="GO:0008270">
    <property type="term" value="F:zinc ion binding"/>
    <property type="evidence" value="ECO:0007669"/>
    <property type="project" value="UniProtKB-KW"/>
</dbReference>
<feature type="compositionally biased region" description="Basic and acidic residues" evidence="8">
    <location>
        <begin position="332"/>
        <end position="355"/>
    </location>
</feature>
<evidence type="ECO:0000256" key="4">
    <source>
        <dbReference type="ARBA" id="ARBA00022723"/>
    </source>
</evidence>
<sequence>MLYEELRAAHEDIERLESGIADRILDDPKAQRARLIRDHEVASLLHRIQNQSQRALQLYAQDEARMQEVQSLSTGDPFDEFYKQLGGIKDYHKRYPGQPVENPERMYRTEAQGGGSFAGDVDGMFTGEEAFGRFFDLTMLHEEYLNLPGVKGKRKITYLQYLDQFDKFSGPQSSISRQEKMTEEYFSYVGSLAQYLESFLRRTKPLEDLDRLFKTFDQEFEKLWDEDKIPGWESHAQTNGATSSGPVTEGTGEGVWCPDCEKEFKNDNVYKAHLGGKKHIKNAEARQQQQQSAAEGESNGIAPAGPAGVQRLKERAVAEREHRIRKLASTMKTEREDTRVNVERKAGMTDRERQQELAALYAEDDSGLPNGARNGANGGGGNNDDDEDDSDDDSKIYNPLKLPLAWDGKPIPFWLYKLHGLGVEFPCEICGNYVYMGRRAFEKHFSEARHIYGLKCLGITNTSLFREITGIEEAERLWEKIKRDRREIEERKGGEGVEEMEDGEGNVMPRKVYEDLKKAGLFDKTLPGSFLQQQKKSR</sequence>
<evidence type="ECO:0000313" key="10">
    <source>
        <dbReference type="EMBL" id="RMX97407.1"/>
    </source>
</evidence>
<dbReference type="GO" id="GO:0000398">
    <property type="term" value="P:mRNA splicing, via spliceosome"/>
    <property type="evidence" value="ECO:0007669"/>
    <property type="project" value="InterPro"/>
</dbReference>
<dbReference type="PROSITE" id="PS00028">
    <property type="entry name" value="ZINC_FINGER_C2H2_1"/>
    <property type="match status" value="1"/>
</dbReference>
<evidence type="ECO:0000256" key="2">
    <source>
        <dbReference type="ARBA" id="ARBA00008776"/>
    </source>
</evidence>
<dbReference type="InterPro" id="IPR021966">
    <property type="entry name" value="SF3a60_bindingd"/>
</dbReference>
<evidence type="ECO:0000256" key="8">
    <source>
        <dbReference type="SAM" id="MobiDB-lite"/>
    </source>
</evidence>
<dbReference type="InterPro" id="IPR036236">
    <property type="entry name" value="Znf_C2H2_sf"/>
</dbReference>
<keyword evidence="5" id="KW-0863">Zinc-finger</keyword>
<evidence type="ECO:0000256" key="1">
    <source>
        <dbReference type="ARBA" id="ARBA00004123"/>
    </source>
</evidence>
<dbReference type="InterPro" id="IPR051421">
    <property type="entry name" value="RNA_Proc_DNA_Dmg_Regulator"/>
</dbReference>
<keyword evidence="3" id="KW-0597">Phosphoprotein</keyword>
<dbReference type="InterPro" id="IPR024598">
    <property type="entry name" value="SF3a60/Prp9_C"/>
</dbReference>
<reference evidence="10 11" key="1">
    <citation type="journal article" date="2018" name="BMC Genomics">
        <title>Genomic evidence for intraspecific hybridization in a clonal and extremely halotolerant yeast.</title>
        <authorList>
            <person name="Gostincar C."/>
            <person name="Stajich J.E."/>
            <person name="Zupancic J."/>
            <person name="Zalar P."/>
            <person name="Gunde-Cimerman N."/>
        </authorList>
    </citation>
    <scope>NUCLEOTIDE SEQUENCE [LARGE SCALE GENOMIC DNA]</scope>
    <source>
        <strain evidence="10 11">EXF-6654</strain>
    </source>
</reference>
<comment type="caution">
    <text evidence="10">The sequence shown here is derived from an EMBL/GenBank/DDBJ whole genome shotgun (WGS) entry which is preliminary data.</text>
</comment>
<dbReference type="Pfam" id="PF16837">
    <property type="entry name" value="SF3A3"/>
    <property type="match status" value="1"/>
</dbReference>
<keyword evidence="6" id="KW-0862">Zinc</keyword>
<dbReference type="InterPro" id="IPR013087">
    <property type="entry name" value="Znf_C2H2_type"/>
</dbReference>
<dbReference type="PANTHER" id="PTHR12786:SF2">
    <property type="entry name" value="SPLICING FACTOR 3A SUBUNIT 3"/>
    <property type="match status" value="1"/>
</dbReference>
<dbReference type="GO" id="GO:0005681">
    <property type="term" value="C:spliceosomal complex"/>
    <property type="evidence" value="ECO:0007669"/>
    <property type="project" value="InterPro"/>
</dbReference>
<dbReference type="SMART" id="SM00451">
    <property type="entry name" value="ZnF_U1"/>
    <property type="match status" value="1"/>
</dbReference>
<dbReference type="Pfam" id="PF12108">
    <property type="entry name" value="SF3a60_bindingd"/>
    <property type="match status" value="1"/>
</dbReference>
<proteinExistence type="inferred from homology"/>
<dbReference type="PROSITE" id="PS50171">
    <property type="entry name" value="ZF_MATRIN"/>
    <property type="match status" value="1"/>
</dbReference>
<dbReference type="SUPFAM" id="SSF57667">
    <property type="entry name" value="beta-beta-alpha zinc fingers"/>
    <property type="match status" value="1"/>
</dbReference>
<dbReference type="AlphaFoldDB" id="A0A3M6Y2Y8"/>
<evidence type="ECO:0000256" key="5">
    <source>
        <dbReference type="ARBA" id="ARBA00022771"/>
    </source>
</evidence>
<dbReference type="InterPro" id="IPR031774">
    <property type="entry name" value="SF3A3_dom"/>
</dbReference>
<dbReference type="GO" id="GO:0003723">
    <property type="term" value="F:RNA binding"/>
    <property type="evidence" value="ECO:0007669"/>
    <property type="project" value="InterPro"/>
</dbReference>
<organism evidence="10 11">
    <name type="scientific">Hortaea werneckii</name>
    <name type="common">Black yeast</name>
    <name type="synonym">Cladosporium werneckii</name>
    <dbReference type="NCBI Taxonomy" id="91943"/>
    <lineage>
        <taxon>Eukaryota</taxon>
        <taxon>Fungi</taxon>
        <taxon>Dikarya</taxon>
        <taxon>Ascomycota</taxon>
        <taxon>Pezizomycotina</taxon>
        <taxon>Dothideomycetes</taxon>
        <taxon>Dothideomycetidae</taxon>
        <taxon>Mycosphaerellales</taxon>
        <taxon>Teratosphaeriaceae</taxon>
        <taxon>Hortaea</taxon>
    </lineage>
</organism>
<feature type="domain" description="Matrin-type" evidence="9">
    <location>
        <begin position="425"/>
        <end position="456"/>
    </location>
</feature>
<comment type="subcellular location">
    <subcellularLocation>
        <location evidence="1">Nucleus</location>
    </subcellularLocation>
</comment>
<feature type="region of interest" description="Disordered" evidence="8">
    <location>
        <begin position="328"/>
        <end position="394"/>
    </location>
</feature>
<evidence type="ECO:0000256" key="3">
    <source>
        <dbReference type="ARBA" id="ARBA00022553"/>
    </source>
</evidence>
<dbReference type="PANTHER" id="PTHR12786">
    <property type="entry name" value="SPLICING FACTOR SF3A-RELATED"/>
    <property type="match status" value="1"/>
</dbReference>
<protein>
    <recommendedName>
        <fullName evidence="9">Matrin-type domain-containing protein</fullName>
    </recommendedName>
</protein>
<evidence type="ECO:0000259" key="9">
    <source>
        <dbReference type="PROSITE" id="PS50171"/>
    </source>
</evidence>
<dbReference type="Proteomes" id="UP000282582">
    <property type="component" value="Unassembled WGS sequence"/>
</dbReference>
<name>A0A3M6Y2Y8_HORWE</name>
<evidence type="ECO:0000256" key="6">
    <source>
        <dbReference type="ARBA" id="ARBA00022833"/>
    </source>
</evidence>
<dbReference type="InterPro" id="IPR003604">
    <property type="entry name" value="Matrin/U1-like-C_Znf_C2H2"/>
</dbReference>
<gene>
    <name evidence="10" type="ORF">D0868_10672</name>
</gene>
<keyword evidence="4" id="KW-0479">Metal-binding</keyword>
<feature type="compositionally biased region" description="Acidic residues" evidence="8">
    <location>
        <begin position="383"/>
        <end position="392"/>
    </location>
</feature>
<dbReference type="Pfam" id="PF11931">
    <property type="entry name" value="SF3a60_Prp9_C"/>
    <property type="match status" value="1"/>
</dbReference>
<evidence type="ECO:0000313" key="11">
    <source>
        <dbReference type="Proteomes" id="UP000282582"/>
    </source>
</evidence>